<dbReference type="InterPro" id="IPR013035">
    <property type="entry name" value="PEP_carboxykinase_C"/>
</dbReference>
<dbReference type="Gene3D" id="2.170.8.10">
    <property type="entry name" value="Phosphoenolpyruvate Carboxykinase, domain 2"/>
    <property type="match status" value="1"/>
</dbReference>
<dbReference type="GO" id="GO:0006107">
    <property type="term" value="P:oxaloacetate metabolic process"/>
    <property type="evidence" value="ECO:0007669"/>
    <property type="project" value="TreeGrafter"/>
</dbReference>
<dbReference type="GO" id="GO:0019543">
    <property type="term" value="P:propionate catabolic process"/>
    <property type="evidence" value="ECO:0007669"/>
    <property type="project" value="TreeGrafter"/>
</dbReference>
<evidence type="ECO:0000256" key="2">
    <source>
        <dbReference type="ARBA" id="ARBA00005796"/>
    </source>
</evidence>
<dbReference type="GO" id="GO:0030145">
    <property type="term" value="F:manganese ion binding"/>
    <property type="evidence" value="ECO:0007669"/>
    <property type="project" value="TreeGrafter"/>
</dbReference>
<dbReference type="Pfam" id="PF17297">
    <property type="entry name" value="PEPCK_N"/>
    <property type="match status" value="1"/>
</dbReference>
<evidence type="ECO:0000256" key="6">
    <source>
        <dbReference type="ARBA" id="ARBA00022741"/>
    </source>
</evidence>
<dbReference type="InterPro" id="IPR035077">
    <property type="entry name" value="PEP_carboxykinase_GTP_C"/>
</dbReference>
<keyword evidence="10" id="KW-0456">Lyase</keyword>
<dbReference type="Pfam" id="PF00821">
    <property type="entry name" value="PEPCK_GTP"/>
    <property type="match status" value="1"/>
</dbReference>
<dbReference type="Gene3D" id="3.40.449.10">
    <property type="entry name" value="Phosphoenolpyruvate Carboxykinase, domain 1"/>
    <property type="match status" value="1"/>
</dbReference>
<dbReference type="EMBL" id="UXUI01007287">
    <property type="protein sequence ID" value="VDD86775.1"/>
    <property type="molecule type" value="Genomic_DNA"/>
</dbReference>
<keyword evidence="6" id="KW-0547">Nucleotide-binding</keyword>
<dbReference type="SUPFAM" id="SSF53795">
    <property type="entry name" value="PEP carboxykinase-like"/>
    <property type="match status" value="1"/>
</dbReference>
<reference evidence="19" key="1">
    <citation type="submission" date="2017-02" db="UniProtKB">
        <authorList>
            <consortium name="WormBaseParasite"/>
        </authorList>
    </citation>
    <scope>IDENTIFICATION</scope>
</reference>
<evidence type="ECO:0000256" key="8">
    <source>
        <dbReference type="ARBA" id="ARBA00023134"/>
    </source>
</evidence>
<evidence type="ECO:0000256" key="7">
    <source>
        <dbReference type="ARBA" id="ARBA00022793"/>
    </source>
</evidence>
<evidence type="ECO:0000256" key="12">
    <source>
        <dbReference type="ARBA" id="ARBA00058806"/>
    </source>
</evidence>
<dbReference type="GO" id="GO:0004613">
    <property type="term" value="F:phosphoenolpyruvate carboxykinase (GTP) activity"/>
    <property type="evidence" value="ECO:0007669"/>
    <property type="project" value="UniProtKB-EC"/>
</dbReference>
<dbReference type="Proteomes" id="UP000274131">
    <property type="component" value="Unassembled WGS sequence"/>
</dbReference>
<dbReference type="OrthoDB" id="5841594at2759"/>
<dbReference type="GO" id="GO:0042594">
    <property type="term" value="P:response to starvation"/>
    <property type="evidence" value="ECO:0007669"/>
    <property type="project" value="TreeGrafter"/>
</dbReference>
<dbReference type="HAMAP" id="MF_00452">
    <property type="entry name" value="PEPCK_GTP"/>
    <property type="match status" value="1"/>
</dbReference>
<dbReference type="InterPro" id="IPR018091">
    <property type="entry name" value="PEP_carboxykin_GTP_CS"/>
</dbReference>
<gene>
    <name evidence="17" type="ORF">EVEC_LOCUS1918</name>
</gene>
<dbReference type="GO" id="GO:0033993">
    <property type="term" value="P:response to lipid"/>
    <property type="evidence" value="ECO:0007669"/>
    <property type="project" value="TreeGrafter"/>
</dbReference>
<dbReference type="PANTHER" id="PTHR11561">
    <property type="entry name" value="PHOSPHOENOLPYRUVATE CARBOXYKINASE"/>
    <property type="match status" value="1"/>
</dbReference>
<dbReference type="GO" id="GO:0005829">
    <property type="term" value="C:cytosol"/>
    <property type="evidence" value="ECO:0007669"/>
    <property type="project" value="TreeGrafter"/>
</dbReference>
<keyword evidence="5" id="KW-0479">Metal-binding</keyword>
<dbReference type="WBParaSite" id="EVEC_0000221001-mRNA-1">
    <property type="protein sequence ID" value="EVEC_0000221001-mRNA-1"/>
    <property type="gene ID" value="EVEC_0000221001"/>
</dbReference>
<evidence type="ECO:0000256" key="11">
    <source>
        <dbReference type="ARBA" id="ARBA00051400"/>
    </source>
</evidence>
<sequence>MHPRAIFICDGSEEEAEGLIDKCIERGMMSKLSAYENNYICRTDPKDVARVEGKTWMVTPNRFQTECHVAEGVEPAMGHWMDEKTFEKELDSRFPGCMKGRIMFVIPFSMGPVGGPLSKIGIQLTDSNYVVLCMRIMTRVSPDVLHVLRDNDFVRCIHSVGLPRPVKRAVINHWPCNPERVLVAHRPAYREIWSFGSGYGGNSLLGKKCFALRIAANIAHDEGWMAEHMLIMGVTSPSGKEYFIAAAFPSACGKTNLAMLEPTIPGWKVRCVGDDIAWMRFNADGKLHAINPEYGFFGVAPGTAQKTNPVAIATFQKNSIFTNVAETAKGEYFWEGLEDEIEDKKIDMKDWLGNPWHIGDPTPAAHPNSRFTAPAAQCPIIHPKWESPEGVPIDAIIFGGRRPQGVPLVFETFSWNHGIFTGLCMKSEPTAAAEHTGKKVMHDPMAMRPFMGYNFGSYLQHWVNMKKDNRKMPRIYHVNWFRRDSQGNFLWPGYGDNIRVIEWITRRLNGEQNIGVSTPVGVVPTKESLNLAGTNVPKIDELLSVPLDYWKADVKEVRKFVEEQVGCDLPSVIREEMEAQEKRIFSA</sequence>
<dbReference type="GO" id="GO:0006094">
    <property type="term" value="P:gluconeogenesis"/>
    <property type="evidence" value="ECO:0007669"/>
    <property type="project" value="InterPro"/>
</dbReference>
<evidence type="ECO:0000256" key="1">
    <source>
        <dbReference type="ARBA" id="ARBA00001936"/>
    </source>
</evidence>
<dbReference type="InterPro" id="IPR035078">
    <property type="entry name" value="PEP_carboxykinase_GTP_N"/>
</dbReference>
<dbReference type="GO" id="GO:0005525">
    <property type="term" value="F:GTP binding"/>
    <property type="evidence" value="ECO:0007669"/>
    <property type="project" value="UniProtKB-KW"/>
</dbReference>
<dbReference type="SUPFAM" id="SSF68923">
    <property type="entry name" value="PEP carboxykinase N-terminal domain"/>
    <property type="match status" value="1"/>
</dbReference>
<evidence type="ECO:0000256" key="13">
    <source>
        <dbReference type="ARBA" id="ARBA00058921"/>
    </source>
</evidence>
<comment type="catalytic activity">
    <reaction evidence="11">
        <text>oxaloacetate + GTP = phosphoenolpyruvate + GDP + CO2</text>
        <dbReference type="Rhea" id="RHEA:10388"/>
        <dbReference type="ChEBI" id="CHEBI:16452"/>
        <dbReference type="ChEBI" id="CHEBI:16526"/>
        <dbReference type="ChEBI" id="CHEBI:37565"/>
        <dbReference type="ChEBI" id="CHEBI:58189"/>
        <dbReference type="ChEBI" id="CHEBI:58702"/>
        <dbReference type="EC" id="4.1.1.32"/>
    </reaction>
</comment>
<feature type="domain" description="Phosphoenolpyruvate carboxykinase C-terminal P-loop" evidence="15">
    <location>
        <begin position="224"/>
        <end position="583"/>
    </location>
</feature>
<comment type="subunit">
    <text evidence="3">Monomer.</text>
</comment>
<comment type="cofactor">
    <cofactor evidence="1">
        <name>Mn(2+)</name>
        <dbReference type="ChEBI" id="CHEBI:29035"/>
    </cofactor>
</comment>
<keyword evidence="9" id="KW-0464">Manganese</keyword>
<dbReference type="CDD" id="cd00819">
    <property type="entry name" value="PEPCK_GTP"/>
    <property type="match status" value="1"/>
</dbReference>
<evidence type="ECO:0000256" key="5">
    <source>
        <dbReference type="ARBA" id="ARBA00022723"/>
    </source>
</evidence>
<evidence type="ECO:0000256" key="9">
    <source>
        <dbReference type="ARBA" id="ARBA00023211"/>
    </source>
</evidence>
<accession>A0A0N4UXF1</accession>
<evidence type="ECO:0000313" key="17">
    <source>
        <dbReference type="EMBL" id="VDD86775.1"/>
    </source>
</evidence>
<keyword evidence="7" id="KW-0210">Decarboxylase</keyword>
<dbReference type="AlphaFoldDB" id="A0A0N4UXF1"/>
<organism evidence="19">
    <name type="scientific">Enterobius vermicularis</name>
    <name type="common">Human pinworm</name>
    <dbReference type="NCBI Taxonomy" id="51028"/>
    <lineage>
        <taxon>Eukaryota</taxon>
        <taxon>Metazoa</taxon>
        <taxon>Ecdysozoa</taxon>
        <taxon>Nematoda</taxon>
        <taxon>Chromadorea</taxon>
        <taxon>Rhabditida</taxon>
        <taxon>Spirurina</taxon>
        <taxon>Oxyuridomorpha</taxon>
        <taxon>Oxyuroidea</taxon>
        <taxon>Oxyuridae</taxon>
        <taxon>Enterobius</taxon>
    </lineage>
</organism>
<comment type="function">
    <text evidence="13">In parasitic nematodes PEPCK carboxylates phosphoenolpyruvate to oxaloacetate thus introducing the products of glycolysis to mitochondrial metabolism.</text>
</comment>
<comment type="similarity">
    <text evidence="2">Belongs to the phosphoenolpyruvate carboxykinase [GTP] family.</text>
</comment>
<dbReference type="GO" id="GO:0071333">
    <property type="term" value="P:cellular response to glucose stimulus"/>
    <property type="evidence" value="ECO:0007669"/>
    <property type="project" value="TreeGrafter"/>
</dbReference>
<evidence type="ECO:0000256" key="14">
    <source>
        <dbReference type="ARBA" id="ARBA00072283"/>
    </source>
</evidence>
<reference evidence="17 18" key="2">
    <citation type="submission" date="2018-10" db="EMBL/GenBank/DDBJ databases">
        <authorList>
            <consortium name="Pathogen Informatics"/>
        </authorList>
    </citation>
    <scope>NUCLEOTIDE SEQUENCE [LARGE SCALE GENOMIC DNA]</scope>
</reference>
<evidence type="ECO:0000256" key="4">
    <source>
        <dbReference type="ARBA" id="ARBA00012306"/>
    </source>
</evidence>
<evidence type="ECO:0000313" key="18">
    <source>
        <dbReference type="Proteomes" id="UP000274131"/>
    </source>
</evidence>
<dbReference type="FunFam" id="3.40.449.10:FF:000003">
    <property type="entry name" value="Phosphoenolpyruvate carboxykinase, cytosolic [GTP]"/>
    <property type="match status" value="1"/>
</dbReference>
<dbReference type="PANTHER" id="PTHR11561:SF16">
    <property type="entry name" value="PHOSPHOENOLPYRUVATE CARBOXYKINASE (GTP)"/>
    <property type="match status" value="1"/>
</dbReference>
<protein>
    <recommendedName>
        <fullName evidence="14">Phosphoenolpyruvate carboxykinase [GTP]</fullName>
        <ecNumber evidence="4">4.1.1.32</ecNumber>
    </recommendedName>
</protein>
<keyword evidence="18" id="KW-1185">Reference proteome</keyword>
<keyword evidence="8" id="KW-0342">GTP-binding</keyword>
<evidence type="ECO:0000259" key="16">
    <source>
        <dbReference type="Pfam" id="PF17297"/>
    </source>
</evidence>
<evidence type="ECO:0000256" key="3">
    <source>
        <dbReference type="ARBA" id="ARBA00011245"/>
    </source>
</evidence>
<evidence type="ECO:0000259" key="15">
    <source>
        <dbReference type="Pfam" id="PF00821"/>
    </source>
</evidence>
<comment type="function">
    <text evidence="12">Catalyzes the conversion of oxaloacetate (OAA) to phosphoenolpyruvate (PEP), the rate-limiting step in the metabolic pathway that produces glucose from lactate and other precursors derived from the citric acid cycle.</text>
</comment>
<dbReference type="InterPro" id="IPR008210">
    <property type="entry name" value="PEP_carboxykinase_N"/>
</dbReference>
<dbReference type="InterPro" id="IPR008209">
    <property type="entry name" value="PEP_carboxykinase_GTP"/>
</dbReference>
<dbReference type="PROSITE" id="PS00505">
    <property type="entry name" value="PEPCK_GTP"/>
    <property type="match status" value="1"/>
</dbReference>
<dbReference type="NCBIfam" id="NF003253">
    <property type="entry name" value="PRK04210.1"/>
    <property type="match status" value="1"/>
</dbReference>
<dbReference type="Gene3D" id="3.90.228.20">
    <property type="match status" value="1"/>
</dbReference>
<feature type="domain" description="Phosphoenolpyruvate carboxykinase GTP-utilising N-terminal" evidence="16">
    <location>
        <begin position="1"/>
        <end position="219"/>
    </location>
</feature>
<dbReference type="PIRSF" id="PIRSF001348">
    <property type="entry name" value="PEP_carboxykinase_GTP"/>
    <property type="match status" value="1"/>
</dbReference>
<proteinExistence type="inferred from homology"/>
<dbReference type="STRING" id="51028.A0A0N4UXF1"/>
<dbReference type="GO" id="GO:0046327">
    <property type="term" value="P:glycerol biosynthetic process from pyruvate"/>
    <property type="evidence" value="ECO:0007669"/>
    <property type="project" value="TreeGrafter"/>
</dbReference>
<evidence type="ECO:0000256" key="10">
    <source>
        <dbReference type="ARBA" id="ARBA00023239"/>
    </source>
</evidence>
<evidence type="ECO:0000313" key="19">
    <source>
        <dbReference type="WBParaSite" id="EVEC_0000221001-mRNA-1"/>
    </source>
</evidence>
<name>A0A0N4UXF1_ENTVE</name>
<dbReference type="EC" id="4.1.1.32" evidence="4"/>